<feature type="non-terminal residue" evidence="1">
    <location>
        <position position="104"/>
    </location>
</feature>
<dbReference type="AlphaFoldDB" id="A0AAD6BID0"/>
<dbReference type="Proteomes" id="UP001219934">
    <property type="component" value="Unassembled WGS sequence"/>
</dbReference>
<organism evidence="1 2">
    <name type="scientific">Pogonophryne albipinna</name>
    <dbReference type="NCBI Taxonomy" id="1090488"/>
    <lineage>
        <taxon>Eukaryota</taxon>
        <taxon>Metazoa</taxon>
        <taxon>Chordata</taxon>
        <taxon>Craniata</taxon>
        <taxon>Vertebrata</taxon>
        <taxon>Euteleostomi</taxon>
        <taxon>Actinopterygii</taxon>
        <taxon>Neopterygii</taxon>
        <taxon>Teleostei</taxon>
        <taxon>Neoteleostei</taxon>
        <taxon>Acanthomorphata</taxon>
        <taxon>Eupercaria</taxon>
        <taxon>Perciformes</taxon>
        <taxon>Notothenioidei</taxon>
        <taxon>Pogonophryne</taxon>
    </lineage>
</organism>
<reference evidence="1" key="1">
    <citation type="submission" date="2022-11" db="EMBL/GenBank/DDBJ databases">
        <title>Chromosome-level genome of Pogonophryne albipinna.</title>
        <authorList>
            <person name="Jo E."/>
        </authorList>
    </citation>
    <scope>NUCLEOTIDE SEQUENCE</scope>
    <source>
        <strain evidence="1">SGF0006</strain>
        <tissue evidence="1">Muscle</tissue>
    </source>
</reference>
<name>A0AAD6BID0_9TELE</name>
<evidence type="ECO:0000313" key="2">
    <source>
        <dbReference type="Proteomes" id="UP001219934"/>
    </source>
</evidence>
<proteinExistence type="predicted"/>
<gene>
    <name evidence="1" type="ORF">JOQ06_023320</name>
</gene>
<sequence>SRWMCITSRWHCTTQHLAADPRDMLARYWPGSPLSHLPPASPLRALTAVYAALCSHMLWAGCAWMPSELPATLKSNQYLLNYHAPNISFTLWPPCRREEGRREA</sequence>
<comment type="caution">
    <text evidence="1">The sequence shown here is derived from an EMBL/GenBank/DDBJ whole genome shotgun (WGS) entry which is preliminary data.</text>
</comment>
<dbReference type="EMBL" id="JAPTMU010000003">
    <property type="protein sequence ID" value="KAJ4945639.1"/>
    <property type="molecule type" value="Genomic_DNA"/>
</dbReference>
<keyword evidence="2" id="KW-1185">Reference proteome</keyword>
<protein>
    <submittedName>
        <fullName evidence="1">Uncharacterized protein</fullName>
    </submittedName>
</protein>
<evidence type="ECO:0000313" key="1">
    <source>
        <dbReference type="EMBL" id="KAJ4945639.1"/>
    </source>
</evidence>
<feature type="non-terminal residue" evidence="1">
    <location>
        <position position="1"/>
    </location>
</feature>
<accession>A0AAD6BID0</accession>